<evidence type="ECO:0000313" key="3">
    <source>
        <dbReference type="EMBL" id="SEG32698.1"/>
    </source>
</evidence>
<organism evidence="3 4">
    <name type="scientific">Vibrio hangzhouensis</name>
    <dbReference type="NCBI Taxonomy" id="462991"/>
    <lineage>
        <taxon>Bacteria</taxon>
        <taxon>Pseudomonadati</taxon>
        <taxon>Pseudomonadota</taxon>
        <taxon>Gammaproteobacteria</taxon>
        <taxon>Vibrionales</taxon>
        <taxon>Vibrionaceae</taxon>
        <taxon>Vibrio</taxon>
    </lineage>
</organism>
<feature type="region of interest" description="Disordered" evidence="1">
    <location>
        <begin position="390"/>
        <end position="414"/>
    </location>
</feature>
<dbReference type="AlphaFoldDB" id="A0A1H5Z8K4"/>
<evidence type="ECO:0000256" key="1">
    <source>
        <dbReference type="SAM" id="MobiDB-lite"/>
    </source>
</evidence>
<feature type="domain" description="AsmA" evidence="2">
    <location>
        <begin position="1"/>
        <end position="595"/>
    </location>
</feature>
<dbReference type="InterPro" id="IPR052894">
    <property type="entry name" value="AsmA-related"/>
</dbReference>
<feature type="region of interest" description="Disordered" evidence="1">
    <location>
        <begin position="132"/>
        <end position="155"/>
    </location>
</feature>
<gene>
    <name evidence="3" type="ORF">SAMN04488244_11143</name>
</gene>
<protein>
    <submittedName>
        <fullName evidence="3">AsmA protein</fullName>
    </submittedName>
</protein>
<reference evidence="4" key="1">
    <citation type="submission" date="2016-10" db="EMBL/GenBank/DDBJ databases">
        <authorList>
            <person name="Varghese N."/>
            <person name="Submissions S."/>
        </authorList>
    </citation>
    <scope>NUCLEOTIDE SEQUENCE [LARGE SCALE GENOMIC DNA]</scope>
    <source>
        <strain evidence="4">CGMCC 1.7062</strain>
    </source>
</reference>
<dbReference type="OrthoDB" id="9766390at2"/>
<evidence type="ECO:0000259" key="2">
    <source>
        <dbReference type="Pfam" id="PF05170"/>
    </source>
</evidence>
<accession>A0A1H5Z8K4</accession>
<proteinExistence type="predicted"/>
<dbReference type="Proteomes" id="UP000236721">
    <property type="component" value="Unassembled WGS sequence"/>
</dbReference>
<evidence type="ECO:0000313" key="4">
    <source>
        <dbReference type="Proteomes" id="UP000236721"/>
    </source>
</evidence>
<dbReference type="InterPro" id="IPR007844">
    <property type="entry name" value="AsmA"/>
</dbReference>
<name>A0A1H5Z8K4_9VIBR</name>
<dbReference type="RefSeq" id="WP_103880654.1">
    <property type="nucleotide sequence ID" value="NZ_FNVG01000011.1"/>
</dbReference>
<keyword evidence="4" id="KW-1185">Reference proteome</keyword>
<dbReference type="EMBL" id="FNVG01000011">
    <property type="protein sequence ID" value="SEG32698.1"/>
    <property type="molecule type" value="Genomic_DNA"/>
</dbReference>
<dbReference type="PANTHER" id="PTHR30441">
    <property type="entry name" value="DUF748 DOMAIN-CONTAINING PROTEIN"/>
    <property type="match status" value="1"/>
</dbReference>
<sequence>MKKLLLILAIPVLVIVIGIAALVMLVNPNQFKPMIAEQVQNQTGLELEISGDIGWQFFPSLGFELGQTTLKNPEGFKNPNLFSVSQVGVSVAVMPLFDKTLEIGSVTLDGAQVYLETRKDGRSNLDTLTAKSEVKSSEPMEAGAQPTADSESTASQGWSISLSGVTVSNALLEISNEKTATFTKLYDVGLNVTEFAVNQWTTANFDLKGQNNEQRFTAKGTADFKLSEGFVDYALKNIEFDATFQDAVNQIDQAQLKLATFEFDKPNKMEFTLQGATPDLQFDAKGGTNFTVDKDLAAVKLANLTLDSNLQGATLPQSPMVVTMASDLTFDLNKNFLDFVLQALTVNQIELDGKATVQLADIPQVRFSLHSPNIDLDEFLGLNKAASKDSAVSGGEGSGAGTSSGKSEPVSEVEPDLTALKGLDVKGSIVIDKFKAANAKMQNVTAKFSVNRGVAELTSFSSKLYGGSITAKAKLDARSTPATYTAVKNIKGVKVQPLLIDVAGNDKLEGTGNIDVNIKGKSLTPTGIKKNLAGTVNINFADGAVNGINVAQMIRENYARFKGQSLDGVQGPQKTDFSAMKATLKLAGGVVSTNNMYAESPLLRVSGEGSANYINETVDFLIRTSVVGTLEGQGGQSIDELRDVTIPIKVAGAWAEPRFALVFDDVLKQKAQKEVERATERLGIKDEKTKKAVDSLLKGLFN</sequence>
<dbReference type="GO" id="GO:0005886">
    <property type="term" value="C:plasma membrane"/>
    <property type="evidence" value="ECO:0007669"/>
    <property type="project" value="TreeGrafter"/>
</dbReference>
<dbReference type="GO" id="GO:0090313">
    <property type="term" value="P:regulation of protein targeting to membrane"/>
    <property type="evidence" value="ECO:0007669"/>
    <property type="project" value="TreeGrafter"/>
</dbReference>
<dbReference type="Pfam" id="PF05170">
    <property type="entry name" value="AsmA"/>
    <property type="match status" value="1"/>
</dbReference>
<dbReference type="PANTHER" id="PTHR30441:SF4">
    <property type="entry name" value="PROTEIN ASMA"/>
    <property type="match status" value="1"/>
</dbReference>